<dbReference type="EMBL" id="PEDP01003853">
    <property type="protein sequence ID" value="POS82172.1"/>
    <property type="molecule type" value="Genomic_DNA"/>
</dbReference>
<feature type="compositionally biased region" description="Polar residues" evidence="1">
    <location>
        <begin position="151"/>
        <end position="160"/>
    </location>
</feature>
<evidence type="ECO:0000256" key="1">
    <source>
        <dbReference type="SAM" id="MobiDB-lite"/>
    </source>
</evidence>
<comment type="caution">
    <text evidence="2">The sequence shown here is derived from an EMBL/GenBank/DDBJ whole genome shotgun (WGS) entry which is preliminary data.</text>
</comment>
<reference evidence="2 3" key="1">
    <citation type="submission" date="2017-10" db="EMBL/GenBank/DDBJ databases">
        <title>Development of genomic resources for the powdery mildew, Erysiphe pulchra.</title>
        <authorList>
            <person name="Wadl P.A."/>
            <person name="Mack B.M."/>
            <person name="Moore G."/>
            <person name="Beltz S.B."/>
        </authorList>
    </citation>
    <scope>NUCLEOTIDE SEQUENCE [LARGE SCALE GENOMIC DNA]</scope>
    <source>
        <strain evidence="2">Cflorida</strain>
    </source>
</reference>
<evidence type="ECO:0000313" key="2">
    <source>
        <dbReference type="EMBL" id="POS82172.1"/>
    </source>
</evidence>
<evidence type="ECO:0000313" key="3">
    <source>
        <dbReference type="Proteomes" id="UP000237438"/>
    </source>
</evidence>
<accession>A0A2S4PJE3</accession>
<proteinExistence type="predicted"/>
<organism evidence="2 3">
    <name type="scientific">Erysiphe pulchra</name>
    <dbReference type="NCBI Taxonomy" id="225359"/>
    <lineage>
        <taxon>Eukaryota</taxon>
        <taxon>Fungi</taxon>
        <taxon>Dikarya</taxon>
        <taxon>Ascomycota</taxon>
        <taxon>Pezizomycotina</taxon>
        <taxon>Leotiomycetes</taxon>
        <taxon>Erysiphales</taxon>
        <taxon>Erysiphaceae</taxon>
        <taxon>Erysiphe</taxon>
    </lineage>
</organism>
<dbReference type="AlphaFoldDB" id="A0A2S4PJE3"/>
<feature type="non-terminal residue" evidence="2">
    <location>
        <position position="175"/>
    </location>
</feature>
<feature type="region of interest" description="Disordered" evidence="1">
    <location>
        <begin position="27"/>
        <end position="59"/>
    </location>
</feature>
<dbReference type="Proteomes" id="UP000237438">
    <property type="component" value="Unassembled WGS sequence"/>
</dbReference>
<sequence>MNLNGHECSNTLSSVLYDPTSPKAYDPFQSPIDYIDRPPSAQTYNPRSLDLDDPGPSSQLPLSYDDRISSFGPIHEVLLTRKEAAEQRYSEAEELFAPIAKTLDLHLASFPHFQGRKAYALNRFREGLVEVAAKHFDAYIRGTPLPSIAHSTVQEESASSPIRFEKNPGKSYANS</sequence>
<keyword evidence="3" id="KW-1185">Reference proteome</keyword>
<name>A0A2S4PJE3_9PEZI</name>
<protein>
    <submittedName>
        <fullName evidence="2">Uncharacterized protein</fullName>
    </submittedName>
</protein>
<feature type="region of interest" description="Disordered" evidence="1">
    <location>
        <begin position="151"/>
        <end position="175"/>
    </location>
</feature>
<gene>
    <name evidence="2" type="ORF">EPUL_006277</name>
</gene>